<evidence type="ECO:0000256" key="1">
    <source>
        <dbReference type="ARBA" id="ARBA00004141"/>
    </source>
</evidence>
<dbReference type="AlphaFoldDB" id="A0A4S4E2N9"/>
<keyword evidence="7" id="KW-1185">Reference proteome</keyword>
<feature type="repeat" description="Solcar" evidence="4">
    <location>
        <begin position="530"/>
        <end position="611"/>
    </location>
</feature>
<gene>
    <name evidence="6" type="ORF">TEA_027994</name>
</gene>
<dbReference type="InterPro" id="IPR018108">
    <property type="entry name" value="MCP_transmembrane"/>
</dbReference>
<comment type="caution">
    <text evidence="6">The sequence shown here is derived from an EMBL/GenBank/DDBJ whole genome shotgun (WGS) entry which is preliminary data.</text>
</comment>
<dbReference type="Gene3D" id="1.50.40.10">
    <property type="entry name" value="Mitochondrial carrier domain"/>
    <property type="match status" value="1"/>
</dbReference>
<evidence type="ECO:0000256" key="5">
    <source>
        <dbReference type="SAM" id="MobiDB-lite"/>
    </source>
</evidence>
<evidence type="ECO:0000313" key="7">
    <source>
        <dbReference type="Proteomes" id="UP000306102"/>
    </source>
</evidence>
<dbReference type="Proteomes" id="UP000306102">
    <property type="component" value="Unassembled WGS sequence"/>
</dbReference>
<dbReference type="InterPro" id="IPR023395">
    <property type="entry name" value="MCP_dom_sf"/>
</dbReference>
<sequence>MEEKKYVARPMKRPSRDCENSERPTKRTSMEVVTINDDDDGGGGQRLYKFRLLLPNGMSLGLKIRDPQMEMSIEEFVELVKEEYFRAVRSQTNPQKPKRRINWKSNDLHFVDVFDNVMARKISFKNFMPHKYHILTLHDGSGEAETYENMWDLTPDTELLMELPAEYTFETALADLIDNSLQAVWSNGVNERRLISVELDDDRISIFDTGPGMDGSDENSIVKWKLEWALQMHADEVLVYVEQRSVQPNIKRSPDEDSAITFSSLWAIIFSSLGSLGSCGALCVPCLRFHGSVTDSMESWGHAEVISIFFVFCRGKMGASLHRSSRGQGIGGKPPYLTLGKLKFGIDLVNPRVTMFLRFSEATFAYASVQPFWVPYLMESYLSRFIGSTHLLLQFFPTWTDDYHPVPMMGSICGTAWGLVRFSDIALSPFFGMFGYGGPIASMHLGRHALVSSKTKESKKVYILCLEREALLCSSGSEKTWRTDGGIRHPTEDEIRSHQCSFTKNSFGGLLVRGKGWESPNIGRFSGGLWRVLNDWEMGELVYLLVCLYAISPVLAREMISYVGCAQNLALNLILNTDGPRGLYRGFGISILTYAPSNAVWWASYSVAQRLVWGGIGCYLCKKDSCRNENGGNSFRPDSKTVMAVQGMSAAMAGGVSALITMPLDTIKTRLQVLDGDENNNGRKGVPTMRQTVRNLVREGGWMACYRGLGPRWASMSIDRESAVARVEEEEAESLFRRGKRLGSDCLKKGVRRQVINFGGFHHYNEVEIFEPKMRGLDIAQLQCKLKDIYFPYIQVYAIFEICGISPKEKLQGMFLQFCYWISVFNKYEGSIFMVVAPSSNVLDLRILSGLPKRSGYESVVQAEVLPELNGNQPLMS</sequence>
<evidence type="ECO:0000313" key="6">
    <source>
        <dbReference type="EMBL" id="THG10129.1"/>
    </source>
</evidence>
<dbReference type="EMBL" id="SDRB02008041">
    <property type="protein sequence ID" value="THG10129.1"/>
    <property type="molecule type" value="Genomic_DNA"/>
</dbReference>
<feature type="region of interest" description="Disordered" evidence="5">
    <location>
        <begin position="1"/>
        <end position="29"/>
    </location>
</feature>
<evidence type="ECO:0000256" key="4">
    <source>
        <dbReference type="PROSITE-ProRule" id="PRU00282"/>
    </source>
</evidence>
<dbReference type="GO" id="GO:0016020">
    <property type="term" value="C:membrane"/>
    <property type="evidence" value="ECO:0007669"/>
    <property type="project" value="UniProtKB-SubCell"/>
</dbReference>
<keyword evidence="2 4" id="KW-0812">Transmembrane</keyword>
<evidence type="ECO:0000256" key="2">
    <source>
        <dbReference type="ARBA" id="ARBA00022692"/>
    </source>
</evidence>
<organism evidence="6 7">
    <name type="scientific">Camellia sinensis var. sinensis</name>
    <name type="common">China tea</name>
    <dbReference type="NCBI Taxonomy" id="542762"/>
    <lineage>
        <taxon>Eukaryota</taxon>
        <taxon>Viridiplantae</taxon>
        <taxon>Streptophyta</taxon>
        <taxon>Embryophyta</taxon>
        <taxon>Tracheophyta</taxon>
        <taxon>Spermatophyta</taxon>
        <taxon>Magnoliopsida</taxon>
        <taxon>eudicotyledons</taxon>
        <taxon>Gunneridae</taxon>
        <taxon>Pentapetalae</taxon>
        <taxon>asterids</taxon>
        <taxon>Ericales</taxon>
        <taxon>Theaceae</taxon>
        <taxon>Camellia</taxon>
    </lineage>
</organism>
<feature type="compositionally biased region" description="Basic and acidic residues" evidence="5">
    <location>
        <begin position="14"/>
        <end position="29"/>
    </location>
</feature>
<name>A0A4S4E2N9_CAMSN</name>
<keyword evidence="3 4" id="KW-0472">Membrane</keyword>
<evidence type="ECO:0000256" key="3">
    <source>
        <dbReference type="ARBA" id="ARBA00023136"/>
    </source>
</evidence>
<feature type="repeat" description="Solcar" evidence="4">
    <location>
        <begin position="641"/>
        <end position="733"/>
    </location>
</feature>
<accession>A0A4S4E2N9</accession>
<dbReference type="PROSITE" id="PS50920">
    <property type="entry name" value="SOLCAR"/>
    <property type="match status" value="2"/>
</dbReference>
<dbReference type="InterPro" id="IPR036890">
    <property type="entry name" value="HATPase_C_sf"/>
</dbReference>
<dbReference type="SUPFAM" id="SSF55874">
    <property type="entry name" value="ATPase domain of HSP90 chaperone/DNA topoisomerase II/histidine kinase"/>
    <property type="match status" value="1"/>
</dbReference>
<dbReference type="Pfam" id="PF00153">
    <property type="entry name" value="Mito_carr"/>
    <property type="match status" value="2"/>
</dbReference>
<proteinExistence type="predicted"/>
<reference evidence="6 7" key="1">
    <citation type="journal article" date="2018" name="Proc. Natl. Acad. Sci. U.S.A.">
        <title>Draft genome sequence of Camellia sinensis var. sinensis provides insights into the evolution of the tea genome and tea quality.</title>
        <authorList>
            <person name="Wei C."/>
            <person name="Yang H."/>
            <person name="Wang S."/>
            <person name="Zhao J."/>
            <person name="Liu C."/>
            <person name="Gao L."/>
            <person name="Xia E."/>
            <person name="Lu Y."/>
            <person name="Tai Y."/>
            <person name="She G."/>
            <person name="Sun J."/>
            <person name="Cao H."/>
            <person name="Tong W."/>
            <person name="Gao Q."/>
            <person name="Li Y."/>
            <person name="Deng W."/>
            <person name="Jiang X."/>
            <person name="Wang W."/>
            <person name="Chen Q."/>
            <person name="Zhang S."/>
            <person name="Li H."/>
            <person name="Wu J."/>
            <person name="Wang P."/>
            <person name="Li P."/>
            <person name="Shi C."/>
            <person name="Zheng F."/>
            <person name="Jian J."/>
            <person name="Huang B."/>
            <person name="Shan D."/>
            <person name="Shi M."/>
            <person name="Fang C."/>
            <person name="Yue Y."/>
            <person name="Li F."/>
            <person name="Li D."/>
            <person name="Wei S."/>
            <person name="Han B."/>
            <person name="Jiang C."/>
            <person name="Yin Y."/>
            <person name="Xia T."/>
            <person name="Zhang Z."/>
            <person name="Bennetzen J.L."/>
            <person name="Zhao S."/>
            <person name="Wan X."/>
        </authorList>
    </citation>
    <scope>NUCLEOTIDE SEQUENCE [LARGE SCALE GENOMIC DNA]</scope>
    <source>
        <strain evidence="7">cv. Shuchazao</strain>
        <tissue evidence="6">Leaf</tissue>
    </source>
</reference>
<dbReference type="PANTHER" id="PTHR46080">
    <property type="entry name" value="MITOCHONDRIAL SUBSTRATE CARRIER FAMILY PROTEIN J"/>
    <property type="match status" value="1"/>
</dbReference>
<comment type="subcellular location">
    <subcellularLocation>
        <location evidence="1">Membrane</location>
        <topology evidence="1">Multi-pass membrane protein</topology>
    </subcellularLocation>
</comment>
<dbReference type="SUPFAM" id="SSF103506">
    <property type="entry name" value="Mitochondrial carrier"/>
    <property type="match status" value="1"/>
</dbReference>
<protein>
    <submittedName>
        <fullName evidence="6">Uncharacterized protein</fullName>
    </submittedName>
</protein>
<dbReference type="PANTHER" id="PTHR46080:SF8">
    <property type="entry name" value="SOLUTE CARRIER FAMILY 25 MEMBER 44-LIKE"/>
    <property type="match status" value="1"/>
</dbReference>